<evidence type="ECO:0000256" key="1">
    <source>
        <dbReference type="SAM" id="MobiDB-lite"/>
    </source>
</evidence>
<feature type="compositionally biased region" description="Basic and acidic residues" evidence="1">
    <location>
        <begin position="118"/>
        <end position="130"/>
    </location>
</feature>
<dbReference type="Proteomes" id="UP000217289">
    <property type="component" value="Chromosome"/>
</dbReference>
<feature type="compositionally biased region" description="Low complexity" evidence="1">
    <location>
        <begin position="96"/>
        <end position="105"/>
    </location>
</feature>
<dbReference type="EMBL" id="CP022163">
    <property type="protein sequence ID" value="ATB31354.1"/>
    <property type="molecule type" value="Genomic_DNA"/>
</dbReference>
<keyword evidence="3" id="KW-1185">Reference proteome</keyword>
<dbReference type="RefSeq" id="WP_157775434.1">
    <property type="nucleotide sequence ID" value="NZ_CP022163.1"/>
</dbReference>
<feature type="compositionally biased region" description="Pro residues" evidence="1">
    <location>
        <begin position="79"/>
        <end position="95"/>
    </location>
</feature>
<organism evidence="2 3">
    <name type="scientific">Melittangium boletus DSM 14713</name>
    <dbReference type="NCBI Taxonomy" id="1294270"/>
    <lineage>
        <taxon>Bacteria</taxon>
        <taxon>Pseudomonadati</taxon>
        <taxon>Myxococcota</taxon>
        <taxon>Myxococcia</taxon>
        <taxon>Myxococcales</taxon>
        <taxon>Cystobacterineae</taxon>
        <taxon>Archangiaceae</taxon>
        <taxon>Melittangium</taxon>
    </lineage>
</organism>
<gene>
    <name evidence="2" type="ORF">MEBOL_004816</name>
</gene>
<feature type="region of interest" description="Disordered" evidence="1">
    <location>
        <begin position="51"/>
        <end position="143"/>
    </location>
</feature>
<dbReference type="AlphaFoldDB" id="A0A250IHQ9"/>
<protein>
    <submittedName>
        <fullName evidence="2">Uncharacterized protein</fullName>
    </submittedName>
</protein>
<accession>A0A250IHQ9</accession>
<sequence length="143" mass="15506">MKKPHRSPRRERHVARGRALAAVACALLLVLLSGERASYVAEREWSAVVPTVRPGTQERLRGDLDPGPPRAWSLSRAAPEPPAPDPRFDPRPLPALTPALALAARGGRSESPEPPEPPEPHDGRRADRPRVVNCPAQGPPRST</sequence>
<reference evidence="2 3" key="1">
    <citation type="submission" date="2017-06" db="EMBL/GenBank/DDBJ databases">
        <authorList>
            <person name="Kim H.J."/>
            <person name="Triplett B.A."/>
        </authorList>
    </citation>
    <scope>NUCLEOTIDE SEQUENCE [LARGE SCALE GENOMIC DNA]</scope>
    <source>
        <strain evidence="2 3">DSM 14713</strain>
    </source>
</reference>
<proteinExistence type="predicted"/>
<name>A0A250IHQ9_9BACT</name>
<evidence type="ECO:0000313" key="2">
    <source>
        <dbReference type="EMBL" id="ATB31354.1"/>
    </source>
</evidence>
<evidence type="ECO:0000313" key="3">
    <source>
        <dbReference type="Proteomes" id="UP000217289"/>
    </source>
</evidence>
<dbReference type="KEGG" id="mbd:MEBOL_004816"/>